<dbReference type="EMBL" id="CANHGI010000002">
    <property type="protein sequence ID" value="CAI5442865.1"/>
    <property type="molecule type" value="Genomic_DNA"/>
</dbReference>
<dbReference type="AlphaFoldDB" id="A0A9P1ID46"/>
<keyword evidence="1" id="KW-1133">Transmembrane helix</keyword>
<dbReference type="Proteomes" id="UP001152747">
    <property type="component" value="Unassembled WGS sequence"/>
</dbReference>
<evidence type="ECO:0000313" key="3">
    <source>
        <dbReference type="EMBL" id="CAI5442865.1"/>
    </source>
</evidence>
<feature type="transmembrane region" description="Helical" evidence="1">
    <location>
        <begin position="375"/>
        <end position="400"/>
    </location>
</feature>
<evidence type="ECO:0000313" key="4">
    <source>
        <dbReference type="Proteomes" id="UP001152747"/>
    </source>
</evidence>
<keyword evidence="1" id="KW-0812">Transmembrane</keyword>
<name>A0A9P1ID46_9PELO</name>
<comment type="caution">
    <text evidence="3">The sequence shown here is derived from an EMBL/GenBank/DDBJ whole genome shotgun (WGS) entry which is preliminary data.</text>
</comment>
<evidence type="ECO:0000256" key="1">
    <source>
        <dbReference type="SAM" id="Phobius"/>
    </source>
</evidence>
<feature type="chain" id="PRO_5040404126" evidence="2">
    <location>
        <begin position="16"/>
        <end position="611"/>
    </location>
</feature>
<evidence type="ECO:0000256" key="2">
    <source>
        <dbReference type="SAM" id="SignalP"/>
    </source>
</evidence>
<keyword evidence="1" id="KW-0472">Membrane</keyword>
<keyword evidence="2" id="KW-0732">Signal</keyword>
<feature type="transmembrane region" description="Helical" evidence="1">
    <location>
        <begin position="25"/>
        <end position="45"/>
    </location>
</feature>
<accession>A0A9P1ID46</accession>
<feature type="transmembrane region" description="Helical" evidence="1">
    <location>
        <begin position="207"/>
        <end position="228"/>
    </location>
</feature>
<sequence length="611" mass="71528">MILSVGALLINGITADSVLNSIYYPLAIIDVLTTPIVFQITYIFCNKKNLEKLLNMNFTTLKTWMTICCGVESNRKVQDSQNTIGINMFQKTFGNVYQTCYIWVTPLKIAKLNNPPFYELSKRLLKIMSDQWNEDNFRKYIQKTLADQEGSHYFKMAYTSLPMLDDLVITFSLASLIMIGLIVTIRFSPGIFEILDRHLNVIGNFRVSTVIPVLFIYFLLASTVEFTNSANIAEDRLMIGHGWHHELTEKHGALMSSKLEQFNCVVRTYWSVMREFEKWVNPYEFYRPILLNKTDIFFQNQSISLAEYLKETYTDDIKREYVSNKITQKFVDEMHYYSSGAANYTVKPQTVDMKDVLISYYEKTLQLPKSEEYRLFKFSIIILNVYTLIIAIAVTILGFMDHKPWHDKVLRILDWAQHGILLIIFLKVIIFMLIVAQVCNTYKIQTTMNTGNFTFLSETTTKHGINLSFLFEKSYFTNTTLTEVMGLGKYLYDARPDQFQPDMELRNLDFLQEFIKSPHLKFQPKEFYAHIAEKFKFNVTEHPFFFNAFLFSMNFSRFTNSLMKDVTVPASTPVWIMLVMPIYHFGIAFYVMFAIPKLRYDRKTWTNDNLI</sequence>
<gene>
    <name evidence="3" type="ORF">CAMP_LOCUS5502</name>
</gene>
<feature type="signal peptide" evidence="2">
    <location>
        <begin position="1"/>
        <end position="15"/>
    </location>
</feature>
<organism evidence="3 4">
    <name type="scientific">Caenorhabditis angaria</name>
    <dbReference type="NCBI Taxonomy" id="860376"/>
    <lineage>
        <taxon>Eukaryota</taxon>
        <taxon>Metazoa</taxon>
        <taxon>Ecdysozoa</taxon>
        <taxon>Nematoda</taxon>
        <taxon>Chromadorea</taxon>
        <taxon>Rhabditida</taxon>
        <taxon>Rhabditina</taxon>
        <taxon>Rhabditomorpha</taxon>
        <taxon>Rhabditoidea</taxon>
        <taxon>Rhabditidae</taxon>
        <taxon>Peloderinae</taxon>
        <taxon>Caenorhabditis</taxon>
    </lineage>
</organism>
<feature type="transmembrane region" description="Helical" evidence="1">
    <location>
        <begin position="544"/>
        <end position="563"/>
    </location>
</feature>
<keyword evidence="4" id="KW-1185">Reference proteome</keyword>
<protein>
    <submittedName>
        <fullName evidence="3">Uncharacterized protein</fullName>
    </submittedName>
</protein>
<feature type="transmembrane region" description="Helical" evidence="1">
    <location>
        <begin position="420"/>
        <end position="439"/>
    </location>
</feature>
<feature type="transmembrane region" description="Helical" evidence="1">
    <location>
        <begin position="167"/>
        <end position="187"/>
    </location>
</feature>
<feature type="transmembrane region" description="Helical" evidence="1">
    <location>
        <begin position="575"/>
        <end position="595"/>
    </location>
</feature>
<reference evidence="3" key="1">
    <citation type="submission" date="2022-11" db="EMBL/GenBank/DDBJ databases">
        <authorList>
            <person name="Kikuchi T."/>
        </authorList>
    </citation>
    <scope>NUCLEOTIDE SEQUENCE</scope>
    <source>
        <strain evidence="3">PS1010</strain>
    </source>
</reference>
<proteinExistence type="predicted"/>